<evidence type="ECO:0000313" key="2">
    <source>
        <dbReference type="Proteomes" id="UP000366051"/>
    </source>
</evidence>
<gene>
    <name evidence="1" type="ORF">FTV88_0354</name>
</gene>
<sequence length="37" mass="4273">MFNIILPASPSFSLVIAFRQTKKDILLTSHKIVRKKM</sequence>
<name>A0A5Q2MYP2_9FIRM</name>
<dbReference type="EMBL" id="CP045875">
    <property type="protein sequence ID" value="QGG46533.1"/>
    <property type="molecule type" value="Genomic_DNA"/>
</dbReference>
<dbReference type="KEGG" id="hcv:FTV88_0354"/>
<proteinExistence type="predicted"/>
<keyword evidence="2" id="KW-1185">Reference proteome</keyword>
<protein>
    <submittedName>
        <fullName evidence="1">Uncharacterized protein</fullName>
    </submittedName>
</protein>
<accession>A0A5Q2MYP2</accession>
<organism evidence="1 2">
    <name type="scientific">Heliorestis convoluta</name>
    <dbReference type="NCBI Taxonomy" id="356322"/>
    <lineage>
        <taxon>Bacteria</taxon>
        <taxon>Bacillati</taxon>
        <taxon>Bacillota</taxon>
        <taxon>Clostridia</taxon>
        <taxon>Eubacteriales</taxon>
        <taxon>Heliobacteriaceae</taxon>
        <taxon>Heliorestis</taxon>
    </lineage>
</organism>
<evidence type="ECO:0000313" key="1">
    <source>
        <dbReference type="EMBL" id="QGG46533.1"/>
    </source>
</evidence>
<reference evidence="2" key="1">
    <citation type="submission" date="2019-11" db="EMBL/GenBank/DDBJ databases">
        <title>Genome sequence of Heliorestis convoluta strain HH, an alkaliphilic and minimalistic phototrophic bacterium from a soda lake in Egypt.</title>
        <authorList>
            <person name="Dewey E.D."/>
            <person name="Stokes L.M."/>
            <person name="Burchell B.M."/>
            <person name="Shaffer K.N."/>
            <person name="Huntington A.M."/>
            <person name="Baker J.M."/>
            <person name="Nadendla S."/>
            <person name="Giglio M.G."/>
            <person name="Touchman J.W."/>
            <person name="Blankenship R.E."/>
            <person name="Madigan M.T."/>
            <person name="Sattley W.M."/>
        </authorList>
    </citation>
    <scope>NUCLEOTIDE SEQUENCE [LARGE SCALE GENOMIC DNA]</scope>
    <source>
        <strain evidence="2">HH</strain>
    </source>
</reference>
<dbReference type="Proteomes" id="UP000366051">
    <property type="component" value="Chromosome"/>
</dbReference>
<dbReference type="AlphaFoldDB" id="A0A5Q2MYP2"/>